<evidence type="ECO:0000313" key="10">
    <source>
        <dbReference type="Proteomes" id="UP000242972"/>
    </source>
</evidence>
<dbReference type="GO" id="GO:0005886">
    <property type="term" value="C:plasma membrane"/>
    <property type="evidence" value="ECO:0007669"/>
    <property type="project" value="UniProtKB-SubCell"/>
</dbReference>
<dbReference type="InterPro" id="IPR051258">
    <property type="entry name" value="Diverse_Substrate_Transporter"/>
</dbReference>
<feature type="transmembrane region" description="Helical" evidence="7">
    <location>
        <begin position="172"/>
        <end position="190"/>
    </location>
</feature>
<evidence type="ECO:0000256" key="1">
    <source>
        <dbReference type="ARBA" id="ARBA00004651"/>
    </source>
</evidence>
<feature type="transmembrane region" description="Helical" evidence="7">
    <location>
        <begin position="141"/>
        <end position="160"/>
    </location>
</feature>
<evidence type="ECO:0000256" key="2">
    <source>
        <dbReference type="ARBA" id="ARBA00007362"/>
    </source>
</evidence>
<dbReference type="PANTHER" id="PTHR42920">
    <property type="entry name" value="OS03G0707200 PROTEIN-RELATED"/>
    <property type="match status" value="1"/>
</dbReference>
<name>A0A2T2XJ39_9FIRM</name>
<organism evidence="9 10">
    <name type="scientific">Sulfobacillus benefaciens</name>
    <dbReference type="NCBI Taxonomy" id="453960"/>
    <lineage>
        <taxon>Bacteria</taxon>
        <taxon>Bacillati</taxon>
        <taxon>Bacillota</taxon>
        <taxon>Clostridia</taxon>
        <taxon>Eubacteriales</taxon>
        <taxon>Clostridiales Family XVII. Incertae Sedis</taxon>
        <taxon>Sulfobacillus</taxon>
    </lineage>
</organism>
<dbReference type="PANTHER" id="PTHR42920:SF5">
    <property type="entry name" value="EAMA DOMAIN-CONTAINING PROTEIN"/>
    <property type="match status" value="1"/>
</dbReference>
<keyword evidence="6 7" id="KW-0472">Membrane</keyword>
<comment type="subcellular location">
    <subcellularLocation>
        <location evidence="1">Cell membrane</location>
        <topology evidence="1">Multi-pass membrane protein</topology>
    </subcellularLocation>
</comment>
<feature type="transmembrane region" description="Helical" evidence="7">
    <location>
        <begin position="63"/>
        <end position="82"/>
    </location>
</feature>
<dbReference type="EMBL" id="PXYW01000008">
    <property type="protein sequence ID" value="PSR34524.1"/>
    <property type="molecule type" value="Genomic_DNA"/>
</dbReference>
<sequence length="278" mass="29979">MLARRLSLILVTAIWGSTFLIVKQAIAEIPPFWFIAMRFGIATLVILPWALRDKKPLPWKKAIFAGIWLFAAFGLQTLGMKFTGPDRAAFLTSLNILFIPILTAVWYRQSIPRRMWGVSTMVVIGLALLLSPHGGINAGDFMILGTAIALAGQVLATANLPEQSSLMKFTAVELGITALLSLIPAGFQHLPPPSLGIILSVLYTGAVASAIAMFIQTWAQTRLSSFETGLIFTLEPLFAVIIGVSIGHRSLTLAGLLGGVLMISGLIWHEVSSSFHGT</sequence>
<evidence type="ECO:0000256" key="7">
    <source>
        <dbReference type="SAM" id="Phobius"/>
    </source>
</evidence>
<dbReference type="AlphaFoldDB" id="A0A2T2XJ39"/>
<gene>
    <name evidence="9" type="ORF">C7B46_05200</name>
</gene>
<reference evidence="9 10" key="1">
    <citation type="journal article" date="2014" name="BMC Genomics">
        <title>Comparison of environmental and isolate Sulfobacillus genomes reveals diverse carbon, sulfur, nitrogen, and hydrogen metabolisms.</title>
        <authorList>
            <person name="Justice N.B."/>
            <person name="Norman A."/>
            <person name="Brown C.T."/>
            <person name="Singh A."/>
            <person name="Thomas B.C."/>
            <person name="Banfield J.F."/>
        </authorList>
    </citation>
    <scope>NUCLEOTIDE SEQUENCE [LARGE SCALE GENOMIC DNA]</scope>
    <source>
        <strain evidence="9">AMDSBA4</strain>
    </source>
</reference>
<feature type="domain" description="EamA" evidence="8">
    <location>
        <begin position="138"/>
        <end position="267"/>
    </location>
</feature>
<feature type="transmembrane region" description="Helical" evidence="7">
    <location>
        <begin position="228"/>
        <end position="247"/>
    </location>
</feature>
<feature type="transmembrane region" description="Helical" evidence="7">
    <location>
        <begin position="88"/>
        <end position="107"/>
    </location>
</feature>
<protein>
    <recommendedName>
        <fullName evidence="8">EamA domain-containing protein</fullName>
    </recommendedName>
</protein>
<feature type="domain" description="EamA" evidence="8">
    <location>
        <begin position="7"/>
        <end position="130"/>
    </location>
</feature>
<dbReference type="Pfam" id="PF00892">
    <property type="entry name" value="EamA"/>
    <property type="match status" value="2"/>
</dbReference>
<keyword evidence="5 7" id="KW-1133">Transmembrane helix</keyword>
<feature type="transmembrane region" description="Helical" evidence="7">
    <location>
        <begin position="32"/>
        <end position="51"/>
    </location>
</feature>
<evidence type="ECO:0000256" key="3">
    <source>
        <dbReference type="ARBA" id="ARBA00022475"/>
    </source>
</evidence>
<feature type="transmembrane region" description="Helical" evidence="7">
    <location>
        <begin position="116"/>
        <end position="135"/>
    </location>
</feature>
<dbReference type="SUPFAM" id="SSF103481">
    <property type="entry name" value="Multidrug resistance efflux transporter EmrE"/>
    <property type="match status" value="2"/>
</dbReference>
<feature type="transmembrane region" description="Helical" evidence="7">
    <location>
        <begin position="196"/>
        <end position="216"/>
    </location>
</feature>
<evidence type="ECO:0000313" key="9">
    <source>
        <dbReference type="EMBL" id="PSR34524.1"/>
    </source>
</evidence>
<keyword evidence="4 7" id="KW-0812">Transmembrane</keyword>
<evidence type="ECO:0000256" key="5">
    <source>
        <dbReference type="ARBA" id="ARBA00022989"/>
    </source>
</evidence>
<evidence type="ECO:0000256" key="4">
    <source>
        <dbReference type="ARBA" id="ARBA00022692"/>
    </source>
</evidence>
<feature type="transmembrane region" description="Helical" evidence="7">
    <location>
        <begin position="253"/>
        <end position="271"/>
    </location>
</feature>
<dbReference type="InterPro" id="IPR000620">
    <property type="entry name" value="EamA_dom"/>
</dbReference>
<keyword evidence="3" id="KW-1003">Cell membrane</keyword>
<dbReference type="InterPro" id="IPR037185">
    <property type="entry name" value="EmrE-like"/>
</dbReference>
<comment type="caution">
    <text evidence="9">The sequence shown here is derived from an EMBL/GenBank/DDBJ whole genome shotgun (WGS) entry which is preliminary data.</text>
</comment>
<feature type="transmembrane region" description="Helical" evidence="7">
    <location>
        <begin position="7"/>
        <end position="26"/>
    </location>
</feature>
<comment type="similarity">
    <text evidence="2">Belongs to the EamA transporter family.</text>
</comment>
<proteinExistence type="inferred from homology"/>
<evidence type="ECO:0000256" key="6">
    <source>
        <dbReference type="ARBA" id="ARBA00023136"/>
    </source>
</evidence>
<evidence type="ECO:0000259" key="8">
    <source>
        <dbReference type="Pfam" id="PF00892"/>
    </source>
</evidence>
<accession>A0A2T2XJ39</accession>
<dbReference type="Proteomes" id="UP000242972">
    <property type="component" value="Unassembled WGS sequence"/>
</dbReference>